<dbReference type="EMBL" id="JAUIRO010000002">
    <property type="protein sequence ID" value="KAK0728865.1"/>
    <property type="molecule type" value="Genomic_DNA"/>
</dbReference>
<evidence type="ECO:0000313" key="2">
    <source>
        <dbReference type="Proteomes" id="UP001172101"/>
    </source>
</evidence>
<sequence>MPSNARAVGRGTLPLRVGFATRLSATAEAAGPREARDVVPPQPPRYVPWYCEARDAVPPQPPRYVPWYCEARDAVPPRLPRCVPRVPVPRLPRATLRLLIVRRGGSTS</sequence>
<organism evidence="1 2">
    <name type="scientific">Lasiosphaeria miniovina</name>
    <dbReference type="NCBI Taxonomy" id="1954250"/>
    <lineage>
        <taxon>Eukaryota</taxon>
        <taxon>Fungi</taxon>
        <taxon>Dikarya</taxon>
        <taxon>Ascomycota</taxon>
        <taxon>Pezizomycotina</taxon>
        <taxon>Sordariomycetes</taxon>
        <taxon>Sordariomycetidae</taxon>
        <taxon>Sordariales</taxon>
        <taxon>Lasiosphaeriaceae</taxon>
        <taxon>Lasiosphaeria</taxon>
    </lineage>
</organism>
<comment type="caution">
    <text evidence="1">The sequence shown here is derived from an EMBL/GenBank/DDBJ whole genome shotgun (WGS) entry which is preliminary data.</text>
</comment>
<dbReference type="RefSeq" id="XP_060301720.1">
    <property type="nucleotide sequence ID" value="XM_060433649.1"/>
</dbReference>
<reference evidence="1" key="1">
    <citation type="submission" date="2023-06" db="EMBL/GenBank/DDBJ databases">
        <title>Genome-scale phylogeny and comparative genomics of the fungal order Sordariales.</title>
        <authorList>
            <consortium name="Lawrence Berkeley National Laboratory"/>
            <person name="Hensen N."/>
            <person name="Bonometti L."/>
            <person name="Westerberg I."/>
            <person name="Brannstrom I.O."/>
            <person name="Guillou S."/>
            <person name="Cros-Aarteil S."/>
            <person name="Calhoun S."/>
            <person name="Haridas S."/>
            <person name="Kuo A."/>
            <person name="Mondo S."/>
            <person name="Pangilinan J."/>
            <person name="Riley R."/>
            <person name="LaButti K."/>
            <person name="Andreopoulos B."/>
            <person name="Lipzen A."/>
            <person name="Chen C."/>
            <person name="Yanf M."/>
            <person name="Daum C."/>
            <person name="Ng V."/>
            <person name="Clum A."/>
            <person name="Steindorff A."/>
            <person name="Ohm R."/>
            <person name="Martin F."/>
            <person name="Silar P."/>
            <person name="Natvig D."/>
            <person name="Lalanne C."/>
            <person name="Gautier V."/>
            <person name="Ament-velasquez S.L."/>
            <person name="Kruys A."/>
            <person name="Hutchinson M.I."/>
            <person name="Powell A.J."/>
            <person name="Barry K."/>
            <person name="Miller A.N."/>
            <person name="Grigoriev I.V."/>
            <person name="Debuchy R."/>
            <person name="Gladieux P."/>
            <person name="Thoren M.H."/>
            <person name="Johannesson H."/>
        </authorList>
    </citation>
    <scope>NUCLEOTIDE SEQUENCE</scope>
    <source>
        <strain evidence="1">SMH2392-1A</strain>
    </source>
</reference>
<name>A0AA40B731_9PEZI</name>
<dbReference type="Proteomes" id="UP001172101">
    <property type="component" value="Unassembled WGS sequence"/>
</dbReference>
<evidence type="ECO:0000313" key="1">
    <source>
        <dbReference type="EMBL" id="KAK0728865.1"/>
    </source>
</evidence>
<proteinExistence type="predicted"/>
<protein>
    <submittedName>
        <fullName evidence="1">Uncharacterized protein</fullName>
    </submittedName>
</protein>
<dbReference type="AlphaFoldDB" id="A0AA40B731"/>
<accession>A0AA40B731</accession>
<dbReference type="GeneID" id="85316919"/>
<keyword evidence="2" id="KW-1185">Reference proteome</keyword>
<gene>
    <name evidence="1" type="ORF">B0T26DRAFT_186586</name>
</gene>